<evidence type="ECO:0000313" key="3">
    <source>
        <dbReference type="Proteomes" id="UP001151071"/>
    </source>
</evidence>
<organism evidence="2 3">
    <name type="scientific">Brevibacillus thermoruber</name>
    <dbReference type="NCBI Taxonomy" id="33942"/>
    <lineage>
        <taxon>Bacteria</taxon>
        <taxon>Bacillati</taxon>
        <taxon>Bacillota</taxon>
        <taxon>Bacilli</taxon>
        <taxon>Bacillales</taxon>
        <taxon>Paenibacillaceae</taxon>
        <taxon>Brevibacillus</taxon>
    </lineage>
</organism>
<proteinExistence type="predicted"/>
<name>A0A9X3Z5B2_9BACL</name>
<reference evidence="2" key="1">
    <citation type="submission" date="2022-12" db="EMBL/GenBank/DDBJ databases">
        <title>Draft genome sequence of the thermophilic strain Brevibacillus thermoruber HT42, isolated from Los Humeros, Puebla, Mexico, with biotechnological potential.</title>
        <authorList>
            <person name="Lara Sanchez J."/>
            <person name="Solis Palacios R."/>
            <person name="Bustos Baena A.S."/>
            <person name="Ruz Baez A.E."/>
            <person name="Espinosa Luna G."/>
            <person name="Oliart Ros R.M."/>
        </authorList>
    </citation>
    <scope>NUCLEOTIDE SEQUENCE</scope>
    <source>
        <strain evidence="2">HT42</strain>
    </source>
</reference>
<accession>A0A9X3Z5B2</accession>
<protein>
    <submittedName>
        <fullName evidence="2">RcpC/CpaB family pilus assembly protein</fullName>
    </submittedName>
</protein>
<dbReference type="EMBL" id="JAPYYP010000034">
    <property type="protein sequence ID" value="MDA5110539.1"/>
    <property type="molecule type" value="Genomic_DNA"/>
</dbReference>
<dbReference type="Proteomes" id="UP001151071">
    <property type="component" value="Unassembled WGS sequence"/>
</dbReference>
<dbReference type="RefSeq" id="WP_271140825.1">
    <property type="nucleotide sequence ID" value="NZ_JAPYYP010000034.1"/>
</dbReference>
<sequence length="241" mass="25800">MSIHPLRLVAILLLAACVAAGAYHVLKPHTIAYVKLREGVAKESGQRLEASDLERAELSLGGLFRMQSSPVPGLIAWEEAPHFVGRPLARRVEGGRPLLAEDVERPGEAGQERALGASMTGISIPVDNVSGVTPYVAVGERVHVYASFEDDAGAHTGLLLKNMPVIGVQREMEGDHPRLQAVTLSLELDEAVLLTHALHYGKIRLGQASTADGQKAGIGDAAFAGALIKTKKRWIDGEEER</sequence>
<gene>
    <name evidence="2" type="ORF">O3V59_19565</name>
</gene>
<keyword evidence="3" id="KW-1185">Reference proteome</keyword>
<evidence type="ECO:0000313" key="2">
    <source>
        <dbReference type="EMBL" id="MDA5110539.1"/>
    </source>
</evidence>
<evidence type="ECO:0000259" key="1">
    <source>
        <dbReference type="Pfam" id="PF16976"/>
    </source>
</evidence>
<feature type="domain" description="Flp pilus assembly protein RcpC/CpaB" evidence="1">
    <location>
        <begin position="114"/>
        <end position="205"/>
    </location>
</feature>
<comment type="caution">
    <text evidence="2">The sequence shown here is derived from an EMBL/GenBank/DDBJ whole genome shotgun (WGS) entry which is preliminary data.</text>
</comment>
<dbReference type="Pfam" id="PF16976">
    <property type="entry name" value="RcpC"/>
    <property type="match status" value="1"/>
</dbReference>
<dbReference type="AlphaFoldDB" id="A0A9X3Z5B2"/>
<dbReference type="InterPro" id="IPR031571">
    <property type="entry name" value="RcpC_dom"/>
</dbReference>